<dbReference type="Proteomes" id="UP000003980">
    <property type="component" value="Unassembled WGS sequence"/>
</dbReference>
<dbReference type="AlphaFoldDB" id="H2C4J4"/>
<evidence type="ECO:0000313" key="3">
    <source>
        <dbReference type="EMBL" id="EHP71012.1"/>
    </source>
</evidence>
<keyword evidence="1" id="KW-0812">Transmembrane</keyword>
<feature type="domain" description="DUF4382" evidence="2">
    <location>
        <begin position="26"/>
        <end position="136"/>
    </location>
</feature>
<evidence type="ECO:0000259" key="2">
    <source>
        <dbReference type="Pfam" id="PF14321"/>
    </source>
</evidence>
<dbReference type="Pfam" id="PF14321">
    <property type="entry name" value="DUF4382"/>
    <property type="match status" value="1"/>
</dbReference>
<sequence>MKTWILGLVVIVLVVGGYLGYIYGTTGNVSVYVQDAPSGLSIYLTVTSIMLHAVNGSWVTVSNKTITFKLSSNLTLLASARIPAGKYNEVFLYISNATASLSGFSVTVPSNVFKIHFVAGKDLLVGPTENAQVIISFPHITLSSGSLIISPSVTAEAIN</sequence>
<dbReference type="InterPro" id="IPR025491">
    <property type="entry name" value="DUF4382"/>
</dbReference>
<dbReference type="OrthoDB" id="36949at2157"/>
<evidence type="ECO:0000313" key="4">
    <source>
        <dbReference type="Proteomes" id="UP000003980"/>
    </source>
</evidence>
<evidence type="ECO:0000256" key="1">
    <source>
        <dbReference type="SAM" id="Phobius"/>
    </source>
</evidence>
<dbReference type="RefSeq" id="WP_009072064.1">
    <property type="nucleotide sequence ID" value="NZ_JH597761.1"/>
</dbReference>
<proteinExistence type="predicted"/>
<feature type="transmembrane region" description="Helical" evidence="1">
    <location>
        <begin position="5"/>
        <end position="22"/>
    </location>
</feature>
<feature type="transmembrane region" description="Helical" evidence="1">
    <location>
        <begin position="42"/>
        <end position="61"/>
    </location>
</feature>
<dbReference type="HOGENOM" id="CLU_1599091_0_0_2"/>
<organism evidence="3 4">
    <name type="scientific">Metallosphaera yellowstonensis MK1</name>
    <dbReference type="NCBI Taxonomy" id="671065"/>
    <lineage>
        <taxon>Archaea</taxon>
        <taxon>Thermoproteota</taxon>
        <taxon>Thermoprotei</taxon>
        <taxon>Sulfolobales</taxon>
        <taxon>Sulfolobaceae</taxon>
        <taxon>Metallosphaera</taxon>
    </lineage>
</organism>
<protein>
    <recommendedName>
        <fullName evidence="2">DUF4382 domain-containing protein</fullName>
    </recommendedName>
</protein>
<keyword evidence="4" id="KW-1185">Reference proteome</keyword>
<dbReference type="EMBL" id="JH597761">
    <property type="protein sequence ID" value="EHP71012.1"/>
    <property type="molecule type" value="Genomic_DNA"/>
</dbReference>
<name>H2C4J4_9CREN</name>
<accession>H2C4J4</accession>
<keyword evidence="1" id="KW-0472">Membrane</keyword>
<keyword evidence="1" id="KW-1133">Transmembrane helix</keyword>
<dbReference type="eggNOG" id="arCOG06011">
    <property type="taxonomic scope" value="Archaea"/>
</dbReference>
<reference evidence="3 4" key="1">
    <citation type="submission" date="2012-01" db="EMBL/GenBank/DDBJ databases">
        <title>Improved High-Quality Draft sequence of Metallosphaera yellowstonensis MK1.</title>
        <authorList>
            <consortium name="US DOE Joint Genome Institute"/>
            <person name="Lucas S."/>
            <person name="Han J."/>
            <person name="Cheng J.-F."/>
            <person name="Goodwin L."/>
            <person name="Pitluck S."/>
            <person name="Peters L."/>
            <person name="Teshima H."/>
            <person name="Detter J.C."/>
            <person name="Han C."/>
            <person name="Tapia R."/>
            <person name="Land M."/>
            <person name="Hauser L."/>
            <person name="Kyrpides N."/>
            <person name="Kozubal M."/>
            <person name="Macur R.E."/>
            <person name="Jay Z."/>
            <person name="Inskeep W."/>
            <person name="Woyke T."/>
        </authorList>
    </citation>
    <scope>NUCLEOTIDE SEQUENCE [LARGE SCALE GENOMIC DNA]</scope>
    <source>
        <strain evidence="3 4">MK1</strain>
    </source>
</reference>
<gene>
    <name evidence="3" type="ORF">MetMK1DRAFT_00015160</name>
</gene>